<sequence length="294" mass="33383">MIISRQIQTLFQRSKTAIEILHLHSLLLKTSLDHHEYFFSQLILSAASISLHDARKIFDYSPIYPPPLFAWNTIIKEYSNNSSTPIESIKLFVKLLRTVGGFKPDKFTYPFVIKACGRCSMLEVGGSVHSMALKAGFNLDPHVNNTLLRVYGACGVIDFARRVFDEMADRDVVSWSSMIAGYVDCEHPLGALMVFREMKMVNEKPNLVTLEKVTRNSTIFYPNRYILNGRSRVSDGRAAATGKIHAPRDLWHTVNAKNIRNSSYLADFVELHKQVHNSNHNHIEVVNTLEFEAS</sequence>
<dbReference type="InterPro" id="IPR002885">
    <property type="entry name" value="PPR_rpt"/>
</dbReference>
<feature type="repeat" description="PPR" evidence="2">
    <location>
        <begin position="171"/>
        <end position="205"/>
    </location>
</feature>
<dbReference type="InterPro" id="IPR046960">
    <property type="entry name" value="PPR_At4g14850-like_plant"/>
</dbReference>
<protein>
    <recommendedName>
        <fullName evidence="5">Pentatricopeptide repeat-containing protein</fullName>
    </recommendedName>
</protein>
<evidence type="ECO:0008006" key="5">
    <source>
        <dbReference type="Google" id="ProtNLM"/>
    </source>
</evidence>
<accession>A0AAD2E8M3</accession>
<keyword evidence="1" id="KW-0677">Repeat</keyword>
<dbReference type="GO" id="GO:0003723">
    <property type="term" value="F:RNA binding"/>
    <property type="evidence" value="ECO:0007669"/>
    <property type="project" value="InterPro"/>
</dbReference>
<dbReference type="EMBL" id="OU503051">
    <property type="protein sequence ID" value="CAI9778600.1"/>
    <property type="molecule type" value="Genomic_DNA"/>
</dbReference>
<dbReference type="NCBIfam" id="TIGR00756">
    <property type="entry name" value="PPR"/>
    <property type="match status" value="2"/>
</dbReference>
<organism evidence="3 4">
    <name type="scientific">Fraxinus pennsylvanica</name>
    <dbReference type="NCBI Taxonomy" id="56036"/>
    <lineage>
        <taxon>Eukaryota</taxon>
        <taxon>Viridiplantae</taxon>
        <taxon>Streptophyta</taxon>
        <taxon>Embryophyta</taxon>
        <taxon>Tracheophyta</taxon>
        <taxon>Spermatophyta</taxon>
        <taxon>Magnoliopsida</taxon>
        <taxon>eudicotyledons</taxon>
        <taxon>Gunneridae</taxon>
        <taxon>Pentapetalae</taxon>
        <taxon>asterids</taxon>
        <taxon>lamiids</taxon>
        <taxon>Lamiales</taxon>
        <taxon>Oleaceae</taxon>
        <taxon>Oleeae</taxon>
        <taxon>Fraxinus</taxon>
    </lineage>
</organism>
<reference evidence="3" key="1">
    <citation type="submission" date="2023-05" db="EMBL/GenBank/DDBJ databases">
        <authorList>
            <person name="Huff M."/>
        </authorList>
    </citation>
    <scope>NUCLEOTIDE SEQUENCE</scope>
</reference>
<dbReference type="PANTHER" id="PTHR47926">
    <property type="entry name" value="PENTATRICOPEPTIDE REPEAT-CONTAINING PROTEIN"/>
    <property type="match status" value="1"/>
</dbReference>
<dbReference type="Proteomes" id="UP000834106">
    <property type="component" value="Chromosome 16"/>
</dbReference>
<proteinExistence type="predicted"/>
<evidence type="ECO:0000313" key="3">
    <source>
        <dbReference type="EMBL" id="CAI9778600.1"/>
    </source>
</evidence>
<dbReference type="PROSITE" id="PS51375">
    <property type="entry name" value="PPR"/>
    <property type="match status" value="1"/>
</dbReference>
<gene>
    <name evidence="3" type="ORF">FPE_LOCUS26030</name>
</gene>
<dbReference type="Gene3D" id="1.25.40.10">
    <property type="entry name" value="Tetratricopeptide repeat domain"/>
    <property type="match status" value="2"/>
</dbReference>
<dbReference type="Pfam" id="PF01535">
    <property type="entry name" value="PPR"/>
    <property type="match status" value="2"/>
</dbReference>
<evidence type="ECO:0000256" key="2">
    <source>
        <dbReference type="PROSITE-ProRule" id="PRU00708"/>
    </source>
</evidence>
<dbReference type="GO" id="GO:0009451">
    <property type="term" value="P:RNA modification"/>
    <property type="evidence" value="ECO:0007669"/>
    <property type="project" value="InterPro"/>
</dbReference>
<evidence type="ECO:0000313" key="4">
    <source>
        <dbReference type="Proteomes" id="UP000834106"/>
    </source>
</evidence>
<dbReference type="FunFam" id="1.25.40.10:FF:000344">
    <property type="entry name" value="Pentatricopeptide repeat-containing protein"/>
    <property type="match status" value="1"/>
</dbReference>
<dbReference type="InterPro" id="IPR011990">
    <property type="entry name" value="TPR-like_helical_dom_sf"/>
</dbReference>
<keyword evidence="4" id="KW-1185">Reference proteome</keyword>
<dbReference type="AlphaFoldDB" id="A0AAD2E8M3"/>
<name>A0AAD2E8M3_9LAMI</name>
<evidence type="ECO:0000256" key="1">
    <source>
        <dbReference type="ARBA" id="ARBA00022737"/>
    </source>
</evidence>